<reference evidence="2 3" key="1">
    <citation type="journal article" date="2015" name="Plant Cell">
        <title>Oil accumulation by the oleaginous diatom Fistulifera solaris as revealed by the genome and transcriptome.</title>
        <authorList>
            <person name="Tanaka T."/>
            <person name="Maeda Y."/>
            <person name="Veluchamy A."/>
            <person name="Tanaka M."/>
            <person name="Abida H."/>
            <person name="Marechal E."/>
            <person name="Bowler C."/>
            <person name="Muto M."/>
            <person name="Sunaga Y."/>
            <person name="Tanaka M."/>
            <person name="Yoshino T."/>
            <person name="Taniguchi T."/>
            <person name="Fukuda Y."/>
            <person name="Nemoto M."/>
            <person name="Matsumoto M."/>
            <person name="Wong P.S."/>
            <person name="Aburatani S."/>
            <person name="Fujibuchi W."/>
        </authorList>
    </citation>
    <scope>NUCLEOTIDE SEQUENCE [LARGE SCALE GENOMIC DNA]</scope>
    <source>
        <strain evidence="2 3">JPCC DA0580</strain>
    </source>
</reference>
<evidence type="ECO:0000313" key="3">
    <source>
        <dbReference type="Proteomes" id="UP000198406"/>
    </source>
</evidence>
<dbReference type="AlphaFoldDB" id="A0A1Z5KGV7"/>
<feature type="transmembrane region" description="Helical" evidence="1">
    <location>
        <begin position="6"/>
        <end position="23"/>
    </location>
</feature>
<keyword evidence="1" id="KW-0472">Membrane</keyword>
<sequence>MDEAMLGHLLHMIVAIWVLLLTISCDKVTRQLPGVVKRDLVWNTDVRNMANDMADWVADAFVYAINEGGMGTRCHWKCIYW</sequence>
<gene>
    <name evidence="2" type="ORF">FisN_1Hu402</name>
</gene>
<dbReference type="EMBL" id="BDSP01000224">
    <property type="protein sequence ID" value="GAX25446.1"/>
    <property type="molecule type" value="Genomic_DNA"/>
</dbReference>
<keyword evidence="1" id="KW-0812">Transmembrane</keyword>
<evidence type="ECO:0000256" key="1">
    <source>
        <dbReference type="SAM" id="Phobius"/>
    </source>
</evidence>
<protein>
    <submittedName>
        <fullName evidence="2">Uncharacterized protein</fullName>
    </submittedName>
</protein>
<keyword evidence="3" id="KW-1185">Reference proteome</keyword>
<accession>A0A1Z5KGV7</accession>
<comment type="caution">
    <text evidence="2">The sequence shown here is derived from an EMBL/GenBank/DDBJ whole genome shotgun (WGS) entry which is preliminary data.</text>
</comment>
<proteinExistence type="predicted"/>
<name>A0A1Z5KGV7_FISSO</name>
<evidence type="ECO:0000313" key="2">
    <source>
        <dbReference type="EMBL" id="GAX25446.1"/>
    </source>
</evidence>
<keyword evidence="1" id="KW-1133">Transmembrane helix</keyword>
<dbReference type="OrthoDB" id="48736at2759"/>
<dbReference type="InParanoid" id="A0A1Z5KGV7"/>
<organism evidence="2 3">
    <name type="scientific">Fistulifera solaris</name>
    <name type="common">Oleaginous diatom</name>
    <dbReference type="NCBI Taxonomy" id="1519565"/>
    <lineage>
        <taxon>Eukaryota</taxon>
        <taxon>Sar</taxon>
        <taxon>Stramenopiles</taxon>
        <taxon>Ochrophyta</taxon>
        <taxon>Bacillariophyta</taxon>
        <taxon>Bacillariophyceae</taxon>
        <taxon>Bacillariophycidae</taxon>
        <taxon>Naviculales</taxon>
        <taxon>Naviculaceae</taxon>
        <taxon>Fistulifera</taxon>
    </lineage>
</organism>
<dbReference type="Proteomes" id="UP000198406">
    <property type="component" value="Unassembled WGS sequence"/>
</dbReference>